<feature type="region of interest" description="Disordered" evidence="2">
    <location>
        <begin position="198"/>
        <end position="228"/>
    </location>
</feature>
<dbReference type="PANTHER" id="PTHR15337:SF11">
    <property type="entry name" value="THIOREDOXIN DOMAIN-CONTAINING PROTEIN"/>
    <property type="match status" value="1"/>
</dbReference>
<evidence type="ECO:0000313" key="6">
    <source>
        <dbReference type="Proteomes" id="UP000318478"/>
    </source>
</evidence>
<dbReference type="PANTHER" id="PTHR15337">
    <property type="entry name" value="ANTERIOR GRADIENT PROTEIN-RELATED"/>
    <property type="match status" value="1"/>
</dbReference>
<dbReference type="EMBL" id="SJPO01000010">
    <property type="protein sequence ID" value="TWT73613.1"/>
    <property type="molecule type" value="Genomic_DNA"/>
</dbReference>
<dbReference type="Gene3D" id="3.40.30.10">
    <property type="entry name" value="Glutaredoxin"/>
    <property type="match status" value="1"/>
</dbReference>
<feature type="chain" id="PRO_5022934904" evidence="3">
    <location>
        <begin position="22"/>
        <end position="393"/>
    </location>
</feature>
<keyword evidence="6" id="KW-1185">Reference proteome</keyword>
<dbReference type="InterPro" id="IPR013766">
    <property type="entry name" value="Thioredoxin_domain"/>
</dbReference>
<dbReference type="RefSeq" id="WP_146590098.1">
    <property type="nucleotide sequence ID" value="NZ_SJPO01000010.1"/>
</dbReference>
<evidence type="ECO:0000256" key="1">
    <source>
        <dbReference type="ARBA" id="ARBA00022729"/>
    </source>
</evidence>
<comment type="caution">
    <text evidence="5">The sequence shown here is derived from an EMBL/GenBank/DDBJ whole genome shotgun (WGS) entry which is preliminary data.</text>
</comment>
<evidence type="ECO:0000259" key="4">
    <source>
        <dbReference type="Pfam" id="PF00085"/>
    </source>
</evidence>
<dbReference type="AlphaFoldDB" id="A0A5C5YFP6"/>
<evidence type="ECO:0000256" key="2">
    <source>
        <dbReference type="SAM" id="MobiDB-lite"/>
    </source>
</evidence>
<keyword evidence="1 3" id="KW-0732">Signal</keyword>
<organism evidence="5 6">
    <name type="scientific">Posidoniimonas polymericola</name>
    <dbReference type="NCBI Taxonomy" id="2528002"/>
    <lineage>
        <taxon>Bacteria</taxon>
        <taxon>Pseudomonadati</taxon>
        <taxon>Planctomycetota</taxon>
        <taxon>Planctomycetia</taxon>
        <taxon>Pirellulales</taxon>
        <taxon>Lacipirellulaceae</taxon>
        <taxon>Posidoniimonas</taxon>
    </lineage>
</organism>
<feature type="signal peptide" evidence="3">
    <location>
        <begin position="1"/>
        <end position="21"/>
    </location>
</feature>
<dbReference type="Proteomes" id="UP000318478">
    <property type="component" value="Unassembled WGS sequence"/>
</dbReference>
<name>A0A5C5YFP6_9BACT</name>
<dbReference type="OrthoDB" id="244344at2"/>
<dbReference type="InterPro" id="IPR051099">
    <property type="entry name" value="AGR/TXD"/>
</dbReference>
<proteinExistence type="predicted"/>
<evidence type="ECO:0000313" key="5">
    <source>
        <dbReference type="EMBL" id="TWT73613.1"/>
    </source>
</evidence>
<dbReference type="InterPro" id="IPR036249">
    <property type="entry name" value="Thioredoxin-like_sf"/>
</dbReference>
<feature type="domain" description="Thioredoxin" evidence="4">
    <location>
        <begin position="34"/>
        <end position="120"/>
    </location>
</feature>
<accession>A0A5C5YFP6</accession>
<protein>
    <submittedName>
        <fullName evidence="5">Thioredoxin</fullName>
    </submittedName>
</protein>
<dbReference type="SUPFAM" id="SSF52833">
    <property type="entry name" value="Thioredoxin-like"/>
    <property type="match status" value="1"/>
</dbReference>
<reference evidence="5 6" key="1">
    <citation type="submission" date="2019-02" db="EMBL/GenBank/DDBJ databases">
        <title>Deep-cultivation of Planctomycetes and their phenomic and genomic characterization uncovers novel biology.</title>
        <authorList>
            <person name="Wiegand S."/>
            <person name="Jogler M."/>
            <person name="Boedeker C."/>
            <person name="Pinto D."/>
            <person name="Vollmers J."/>
            <person name="Rivas-Marin E."/>
            <person name="Kohn T."/>
            <person name="Peeters S.H."/>
            <person name="Heuer A."/>
            <person name="Rast P."/>
            <person name="Oberbeckmann S."/>
            <person name="Bunk B."/>
            <person name="Jeske O."/>
            <person name="Meyerdierks A."/>
            <person name="Storesund J.E."/>
            <person name="Kallscheuer N."/>
            <person name="Luecker S."/>
            <person name="Lage O.M."/>
            <person name="Pohl T."/>
            <person name="Merkel B.J."/>
            <person name="Hornburger P."/>
            <person name="Mueller R.-W."/>
            <person name="Bruemmer F."/>
            <person name="Labrenz M."/>
            <person name="Spormann A.M."/>
            <person name="Op Den Camp H."/>
            <person name="Overmann J."/>
            <person name="Amann R."/>
            <person name="Jetten M.S.M."/>
            <person name="Mascher T."/>
            <person name="Medema M.H."/>
            <person name="Devos D.P."/>
            <person name="Kaster A.-K."/>
            <person name="Ovreas L."/>
            <person name="Rohde M."/>
            <person name="Galperin M.Y."/>
            <person name="Jogler C."/>
        </authorList>
    </citation>
    <scope>NUCLEOTIDE SEQUENCE [LARGE SCALE GENOMIC DNA]</scope>
    <source>
        <strain evidence="5 6">Pla123a</strain>
    </source>
</reference>
<evidence type="ECO:0000256" key="3">
    <source>
        <dbReference type="SAM" id="SignalP"/>
    </source>
</evidence>
<dbReference type="Pfam" id="PF00085">
    <property type="entry name" value="Thioredoxin"/>
    <property type="match status" value="1"/>
</dbReference>
<sequence precursor="true">MQTRTAALMAGILIIASSVSAQGVAWRTDLAAAQQEAAKSGKLVLLHFWSTSCGPCIALDKTVFNQQTVAGGIERIYVPVKLTEDECRQIAATYGVTRIPTDVILTSDGKVVQKLVSPSSPMEYVSTLTQVASSYATKAGSAYNAAVANAPVASTLPGQKVLNNAYAGLGLPANAPLAAAAPPSTPSAGSMMDNRYATAPIAPAGQPPIAQQPVAQQPVAQQPVATAQPAVPPMRVENPYAQQQPPQNQSPITPIAEQPAVAALPAGSPPLGFDGYCTVSMKRDFKWVKGNPSWGAIHRGRTYLFASQGERDEFLKTPDSYCPVLSGADPVVAVEQNMSVPGKREFAVQYPANSGQIYMFSSAENLRKFSSNAAGFAEGVRQAMAGGNGRMVR</sequence>
<dbReference type="CDD" id="cd02947">
    <property type="entry name" value="TRX_family"/>
    <property type="match status" value="1"/>
</dbReference>
<gene>
    <name evidence="5" type="primary">trxA_3</name>
    <name evidence="5" type="ORF">Pla123a_39510</name>
</gene>